<evidence type="ECO:0000256" key="1">
    <source>
        <dbReference type="SAM" id="MobiDB-lite"/>
    </source>
</evidence>
<keyword evidence="3" id="KW-1185">Reference proteome</keyword>
<evidence type="ECO:0000313" key="2">
    <source>
        <dbReference type="EMBL" id="KAK3794228.1"/>
    </source>
</evidence>
<accession>A0AAE1AUL4</accession>
<protein>
    <submittedName>
        <fullName evidence="2">Uncharacterized protein</fullName>
    </submittedName>
</protein>
<dbReference type="AlphaFoldDB" id="A0AAE1AUL4"/>
<feature type="region of interest" description="Disordered" evidence="1">
    <location>
        <begin position="1"/>
        <end position="22"/>
    </location>
</feature>
<comment type="caution">
    <text evidence="2">The sequence shown here is derived from an EMBL/GenBank/DDBJ whole genome shotgun (WGS) entry which is preliminary data.</text>
</comment>
<evidence type="ECO:0000313" key="3">
    <source>
        <dbReference type="Proteomes" id="UP001283361"/>
    </source>
</evidence>
<reference evidence="2" key="1">
    <citation type="journal article" date="2023" name="G3 (Bethesda)">
        <title>A reference genome for the long-term kleptoplast-retaining sea slug Elysia crispata morphotype clarki.</title>
        <authorList>
            <person name="Eastman K.E."/>
            <person name="Pendleton A.L."/>
            <person name="Shaikh M.A."/>
            <person name="Suttiyut T."/>
            <person name="Ogas R."/>
            <person name="Tomko P."/>
            <person name="Gavelis G."/>
            <person name="Widhalm J.R."/>
            <person name="Wisecaver J.H."/>
        </authorList>
    </citation>
    <scope>NUCLEOTIDE SEQUENCE</scope>
    <source>
        <strain evidence="2">ECLA1</strain>
    </source>
</reference>
<gene>
    <name evidence="2" type="ORF">RRG08_039009</name>
</gene>
<proteinExistence type="predicted"/>
<dbReference type="EMBL" id="JAWDGP010001131">
    <property type="protein sequence ID" value="KAK3794228.1"/>
    <property type="molecule type" value="Genomic_DNA"/>
</dbReference>
<dbReference type="Proteomes" id="UP001283361">
    <property type="component" value="Unassembled WGS sequence"/>
</dbReference>
<organism evidence="2 3">
    <name type="scientific">Elysia crispata</name>
    <name type="common">lettuce slug</name>
    <dbReference type="NCBI Taxonomy" id="231223"/>
    <lineage>
        <taxon>Eukaryota</taxon>
        <taxon>Metazoa</taxon>
        <taxon>Spiralia</taxon>
        <taxon>Lophotrochozoa</taxon>
        <taxon>Mollusca</taxon>
        <taxon>Gastropoda</taxon>
        <taxon>Heterobranchia</taxon>
        <taxon>Euthyneura</taxon>
        <taxon>Panpulmonata</taxon>
        <taxon>Sacoglossa</taxon>
        <taxon>Placobranchoidea</taxon>
        <taxon>Plakobranchidae</taxon>
        <taxon>Elysia</taxon>
    </lineage>
</organism>
<sequence length="124" mass="13834">MATAKTDAPSYTGDPEADADSIEVRNLRIGDTIINEPITLSAEAEVKEEVRRVLQLVEITLDPNQHTFVVTDSDGQHIWLEHGDAIEDKLDDLTGPIYVEIVKFDEQPRGAPPNINELNICRKQ</sequence>
<name>A0AAE1AUL4_9GAST</name>